<comment type="caution">
    <text evidence="2">The sequence shown here is derived from an EMBL/GenBank/DDBJ whole genome shotgun (WGS) entry which is preliminary data.</text>
</comment>
<gene>
    <name evidence="2" type="ORF">DSL92_07840</name>
</gene>
<name>A0A3S0R4K6_9GAMM</name>
<organism evidence="2">
    <name type="scientific">Billgrantia gudaonensis</name>
    <dbReference type="NCBI Taxonomy" id="376427"/>
    <lineage>
        <taxon>Bacteria</taxon>
        <taxon>Pseudomonadati</taxon>
        <taxon>Pseudomonadota</taxon>
        <taxon>Gammaproteobacteria</taxon>
        <taxon>Oceanospirillales</taxon>
        <taxon>Halomonadaceae</taxon>
        <taxon>Billgrantia</taxon>
    </lineage>
</organism>
<evidence type="ECO:0000256" key="1">
    <source>
        <dbReference type="SAM" id="MobiDB-lite"/>
    </source>
</evidence>
<protein>
    <submittedName>
        <fullName evidence="2">Uncharacterized protein</fullName>
    </submittedName>
</protein>
<feature type="compositionally biased region" description="Basic residues" evidence="1">
    <location>
        <begin position="25"/>
        <end position="35"/>
    </location>
</feature>
<dbReference type="EMBL" id="RXHI01000025">
    <property type="protein sequence ID" value="RUA22041.1"/>
    <property type="molecule type" value="Genomic_DNA"/>
</dbReference>
<feature type="region of interest" description="Disordered" evidence="1">
    <location>
        <begin position="25"/>
        <end position="48"/>
    </location>
</feature>
<sequence length="104" mass="10861">MITVLPSAVEANAFATSVLRIHPRARRPNFKRRTGSPHASIGSPTAPACPTACVSWRNCLSAPGSGAGPVPTRAAAADIRRFKEIDLHLPPGGDQLLATLAGRL</sequence>
<proteinExistence type="predicted"/>
<reference evidence="2" key="1">
    <citation type="submission" date="2018-12" db="EMBL/GenBank/DDBJ databases">
        <authorList>
            <person name="Jadhav K."/>
            <person name="Kushwaha B."/>
            <person name="Jadhav I."/>
        </authorList>
    </citation>
    <scope>NUCLEOTIDE SEQUENCE [LARGE SCALE GENOMIC DNA]</scope>
    <source>
        <strain evidence="2">SBS 10</strain>
    </source>
</reference>
<dbReference type="AlphaFoldDB" id="A0A3S0R4K6"/>
<accession>A0A3S0R4K6</accession>
<evidence type="ECO:0000313" key="2">
    <source>
        <dbReference type="EMBL" id="RUA22041.1"/>
    </source>
</evidence>